<evidence type="ECO:0000313" key="3">
    <source>
        <dbReference type="Proteomes" id="UP001500967"/>
    </source>
</evidence>
<dbReference type="PROSITE" id="PS51819">
    <property type="entry name" value="VOC"/>
    <property type="match status" value="1"/>
</dbReference>
<keyword evidence="3" id="KW-1185">Reference proteome</keyword>
<dbReference type="EMBL" id="BAAAGX010000033">
    <property type="protein sequence ID" value="GAA0274917.1"/>
    <property type="molecule type" value="Genomic_DNA"/>
</dbReference>
<evidence type="ECO:0000313" key="2">
    <source>
        <dbReference type="EMBL" id="GAA0274917.1"/>
    </source>
</evidence>
<evidence type="ECO:0000259" key="1">
    <source>
        <dbReference type="PROSITE" id="PS51819"/>
    </source>
</evidence>
<dbReference type="InterPro" id="IPR029068">
    <property type="entry name" value="Glyas_Bleomycin-R_OHBP_Dase"/>
</dbReference>
<name>A0ABN0V4H5_9ACTN</name>
<comment type="caution">
    <text evidence="2">The sequence shown here is derived from an EMBL/GenBank/DDBJ whole genome shotgun (WGS) entry which is preliminary data.</text>
</comment>
<dbReference type="Proteomes" id="UP001500967">
    <property type="component" value="Unassembled WGS sequence"/>
</dbReference>
<dbReference type="CDD" id="cd08351">
    <property type="entry name" value="ChaP_like"/>
    <property type="match status" value="1"/>
</dbReference>
<reference evidence="2 3" key="1">
    <citation type="journal article" date="2019" name="Int. J. Syst. Evol. Microbiol.">
        <title>The Global Catalogue of Microorganisms (GCM) 10K type strain sequencing project: providing services to taxonomists for standard genome sequencing and annotation.</title>
        <authorList>
            <consortium name="The Broad Institute Genomics Platform"/>
            <consortium name="The Broad Institute Genome Sequencing Center for Infectious Disease"/>
            <person name="Wu L."/>
            <person name="Ma J."/>
        </authorList>
    </citation>
    <scope>NUCLEOTIDE SEQUENCE [LARGE SCALE GENOMIC DNA]</scope>
    <source>
        <strain evidence="2 3">JCM 10425</strain>
    </source>
</reference>
<dbReference type="InterPro" id="IPR037523">
    <property type="entry name" value="VOC_core"/>
</dbReference>
<dbReference type="Pfam" id="PF00903">
    <property type="entry name" value="Glyoxalase"/>
    <property type="match status" value="1"/>
</dbReference>
<dbReference type="SUPFAM" id="SSF54593">
    <property type="entry name" value="Glyoxalase/Bleomycin resistance protein/Dihydroxybiphenyl dioxygenase"/>
    <property type="match status" value="1"/>
</dbReference>
<feature type="domain" description="VOC" evidence="1">
    <location>
        <begin position="6"/>
        <end position="125"/>
    </location>
</feature>
<proteinExistence type="predicted"/>
<accession>A0ABN0V4H5</accession>
<dbReference type="RefSeq" id="WP_344653533.1">
    <property type="nucleotide sequence ID" value="NZ_BAAAGX010000033.1"/>
</dbReference>
<dbReference type="Gene3D" id="3.10.180.10">
    <property type="entry name" value="2,3-Dihydroxybiphenyl 1,2-Dioxygenase, domain 1"/>
    <property type="match status" value="1"/>
</dbReference>
<sequence length="131" mass="14349">MSTSIQFNHTIVGARDREESARFLADVLGVELGAAWGPFLPLPLGNGVTLDFATMPPHLEVAPQHYAFLVPEESFDGIFGRITAAGIDYWADPARTKPGEINHEHGGRGVYFLDPSGHYLEVITQPYDNVV</sequence>
<dbReference type="InterPro" id="IPR004360">
    <property type="entry name" value="Glyas_Fos-R_dOase_dom"/>
</dbReference>
<organism evidence="2 3">
    <name type="scientific">Cryptosporangium japonicum</name>
    <dbReference type="NCBI Taxonomy" id="80872"/>
    <lineage>
        <taxon>Bacteria</taxon>
        <taxon>Bacillati</taxon>
        <taxon>Actinomycetota</taxon>
        <taxon>Actinomycetes</taxon>
        <taxon>Cryptosporangiales</taxon>
        <taxon>Cryptosporangiaceae</taxon>
        <taxon>Cryptosporangium</taxon>
    </lineage>
</organism>
<protein>
    <submittedName>
        <fullName evidence="2">VOC family protein</fullName>
    </submittedName>
</protein>
<gene>
    <name evidence="2" type="ORF">GCM10009539_73320</name>
</gene>